<evidence type="ECO:0000256" key="4">
    <source>
        <dbReference type="ARBA" id="ARBA00023239"/>
    </source>
</evidence>
<dbReference type="AlphaFoldDB" id="A0A933KZU3"/>
<evidence type="ECO:0000256" key="2">
    <source>
        <dbReference type="ARBA" id="ARBA00022723"/>
    </source>
</evidence>
<dbReference type="PROSITE" id="PS51891">
    <property type="entry name" value="CENP_V_GFA"/>
    <property type="match status" value="1"/>
</dbReference>
<reference evidence="6" key="1">
    <citation type="submission" date="2020-07" db="EMBL/GenBank/DDBJ databases">
        <title>Huge and variable diversity of episymbiotic CPR bacteria and DPANN archaea in groundwater ecosystems.</title>
        <authorList>
            <person name="He C.Y."/>
            <person name="Keren R."/>
            <person name="Whittaker M."/>
            <person name="Farag I.F."/>
            <person name="Doudna J."/>
            <person name="Cate J.H.D."/>
            <person name="Banfield J.F."/>
        </authorList>
    </citation>
    <scope>NUCLEOTIDE SEQUENCE</scope>
    <source>
        <strain evidence="6">NC_groundwater_1586_Pr3_B-0.1um_66_15</strain>
    </source>
</reference>
<dbReference type="GO" id="GO:0046872">
    <property type="term" value="F:metal ion binding"/>
    <property type="evidence" value="ECO:0007669"/>
    <property type="project" value="UniProtKB-KW"/>
</dbReference>
<dbReference type="InterPro" id="IPR011057">
    <property type="entry name" value="Mss4-like_sf"/>
</dbReference>
<dbReference type="Gene3D" id="3.90.1590.10">
    <property type="entry name" value="glutathione-dependent formaldehyde- activating enzyme (gfa)"/>
    <property type="match status" value="1"/>
</dbReference>
<dbReference type="Proteomes" id="UP000782610">
    <property type="component" value="Unassembled WGS sequence"/>
</dbReference>
<dbReference type="InterPro" id="IPR006913">
    <property type="entry name" value="CENP-V/GFA"/>
</dbReference>
<dbReference type="GO" id="GO:0016846">
    <property type="term" value="F:carbon-sulfur lyase activity"/>
    <property type="evidence" value="ECO:0007669"/>
    <property type="project" value="InterPro"/>
</dbReference>
<evidence type="ECO:0000256" key="3">
    <source>
        <dbReference type="ARBA" id="ARBA00022833"/>
    </source>
</evidence>
<proteinExistence type="inferred from homology"/>
<name>A0A933KZU3_9HYPH</name>
<sequence length="150" mass="15961">MMERKPRPVVDLSATCACGAVSVHFAGKVLSMFMCSCEDCQRATGAGHSNILLASPVDVTITGPTKSFARPANSGATLTRSFCPECGTPLVARSSRAPAVLMLPAGLFGAATSGWYAPNQLIFARSHRDWDEIAADLPQHQTYRDQGAMM</sequence>
<protein>
    <submittedName>
        <fullName evidence="6">GFA family protein</fullName>
    </submittedName>
</protein>
<keyword evidence="2" id="KW-0479">Metal-binding</keyword>
<evidence type="ECO:0000259" key="5">
    <source>
        <dbReference type="PROSITE" id="PS51891"/>
    </source>
</evidence>
<accession>A0A933KZU3</accession>
<dbReference type="EMBL" id="JACRAF010000005">
    <property type="protein sequence ID" value="MBI4920532.1"/>
    <property type="molecule type" value="Genomic_DNA"/>
</dbReference>
<organism evidence="6 7">
    <name type="scientific">Devosia nanyangense</name>
    <dbReference type="NCBI Taxonomy" id="1228055"/>
    <lineage>
        <taxon>Bacteria</taxon>
        <taxon>Pseudomonadati</taxon>
        <taxon>Pseudomonadota</taxon>
        <taxon>Alphaproteobacteria</taxon>
        <taxon>Hyphomicrobiales</taxon>
        <taxon>Devosiaceae</taxon>
        <taxon>Devosia</taxon>
    </lineage>
</organism>
<keyword evidence="3" id="KW-0862">Zinc</keyword>
<evidence type="ECO:0000256" key="1">
    <source>
        <dbReference type="ARBA" id="ARBA00005495"/>
    </source>
</evidence>
<comment type="similarity">
    <text evidence="1">Belongs to the Gfa family.</text>
</comment>
<keyword evidence="4" id="KW-0456">Lyase</keyword>
<evidence type="ECO:0000313" key="6">
    <source>
        <dbReference type="EMBL" id="MBI4920532.1"/>
    </source>
</evidence>
<dbReference type="Pfam" id="PF04828">
    <property type="entry name" value="GFA"/>
    <property type="match status" value="1"/>
</dbReference>
<dbReference type="PANTHER" id="PTHR33337">
    <property type="entry name" value="GFA DOMAIN-CONTAINING PROTEIN"/>
    <property type="match status" value="1"/>
</dbReference>
<gene>
    <name evidence="6" type="ORF">HY834_02190</name>
</gene>
<evidence type="ECO:0000313" key="7">
    <source>
        <dbReference type="Proteomes" id="UP000782610"/>
    </source>
</evidence>
<feature type="domain" description="CENP-V/GFA" evidence="5">
    <location>
        <begin position="12"/>
        <end position="131"/>
    </location>
</feature>
<comment type="caution">
    <text evidence="6">The sequence shown here is derived from an EMBL/GenBank/DDBJ whole genome shotgun (WGS) entry which is preliminary data.</text>
</comment>
<dbReference type="SUPFAM" id="SSF51316">
    <property type="entry name" value="Mss4-like"/>
    <property type="match status" value="1"/>
</dbReference>
<dbReference type="PANTHER" id="PTHR33337:SF40">
    <property type="entry name" value="CENP-V_GFA DOMAIN-CONTAINING PROTEIN-RELATED"/>
    <property type="match status" value="1"/>
</dbReference>